<dbReference type="SUPFAM" id="SSF53850">
    <property type="entry name" value="Periplasmic binding protein-like II"/>
    <property type="match status" value="1"/>
</dbReference>
<keyword evidence="4" id="KW-1185">Reference proteome</keyword>
<keyword evidence="2" id="KW-0732">Signal</keyword>
<dbReference type="Pfam" id="PF03401">
    <property type="entry name" value="TctC"/>
    <property type="match status" value="1"/>
</dbReference>
<name>A0A1W6YWA8_9BORD</name>
<evidence type="ECO:0000313" key="3">
    <source>
        <dbReference type="EMBL" id="ARP85281.1"/>
    </source>
</evidence>
<dbReference type="AlphaFoldDB" id="A0A1W6YWA8"/>
<dbReference type="RefSeq" id="WP_086071454.1">
    <property type="nucleotide sequence ID" value="NZ_CP021109.1"/>
</dbReference>
<dbReference type="PROSITE" id="PS51257">
    <property type="entry name" value="PROKAR_LIPOPROTEIN"/>
    <property type="match status" value="1"/>
</dbReference>
<dbReference type="PIRSF" id="PIRSF017082">
    <property type="entry name" value="YflP"/>
    <property type="match status" value="1"/>
</dbReference>
<sequence length="319" mass="33811">MKLYRAFLAAALAFAATAACAQYPDHPIKMVVPYSAGGAADAQSRIVAVKLSARLGQQVIVENRPGASGTIGAAAVARAPADGYTLLYDATAHAVNPVLYKTLGYDSKRDFLPISLVSLTPNLLVVRTESPYRTIADLTAAARQKPGHITFATPGQGTAQHIAAALYAQGNGLQLTHIPYKGGAPALTDLMGGQVDMMFSNMAASSPLVKSGKLRALAVSARERVAGFPQVPTVAESGVRDYAVYEWNGVFAPAGTPKDVAVRLETEMRAVLQDPEVRRRLEELGAQPIGSSSQDFARFVDEEMQRAEQVLSASGIKQE</sequence>
<dbReference type="CDD" id="cd13578">
    <property type="entry name" value="PBP2_Bug27"/>
    <property type="match status" value="1"/>
</dbReference>
<dbReference type="EMBL" id="CP021109">
    <property type="protein sequence ID" value="ARP85281.1"/>
    <property type="molecule type" value="Genomic_DNA"/>
</dbReference>
<evidence type="ECO:0000313" key="4">
    <source>
        <dbReference type="Proteomes" id="UP000194139"/>
    </source>
</evidence>
<organism evidence="3 4">
    <name type="scientific">Bordetella genomosp. 9</name>
    <dbReference type="NCBI Taxonomy" id="1416803"/>
    <lineage>
        <taxon>Bacteria</taxon>
        <taxon>Pseudomonadati</taxon>
        <taxon>Pseudomonadota</taxon>
        <taxon>Betaproteobacteria</taxon>
        <taxon>Burkholderiales</taxon>
        <taxon>Alcaligenaceae</taxon>
        <taxon>Bordetella</taxon>
    </lineage>
</organism>
<feature type="chain" id="PRO_5012393720" evidence="2">
    <location>
        <begin position="22"/>
        <end position="319"/>
    </location>
</feature>
<dbReference type="InterPro" id="IPR005064">
    <property type="entry name" value="BUG"/>
</dbReference>
<dbReference type="InterPro" id="IPR042100">
    <property type="entry name" value="Bug_dom1"/>
</dbReference>
<protein>
    <submittedName>
        <fullName evidence="3">LacI family transcriptional regulator</fullName>
    </submittedName>
</protein>
<accession>A0A1W6YWA8</accession>
<reference evidence="3 4" key="1">
    <citation type="submission" date="2017-05" db="EMBL/GenBank/DDBJ databases">
        <title>Complete and WGS of Bordetella genogroups.</title>
        <authorList>
            <person name="Spilker T."/>
            <person name="LiPuma J."/>
        </authorList>
    </citation>
    <scope>NUCLEOTIDE SEQUENCE [LARGE SCALE GENOMIC DNA]</scope>
    <source>
        <strain evidence="3 4">AU17164</strain>
    </source>
</reference>
<evidence type="ECO:0000256" key="1">
    <source>
        <dbReference type="ARBA" id="ARBA00006987"/>
    </source>
</evidence>
<proteinExistence type="inferred from homology"/>
<comment type="similarity">
    <text evidence="1">Belongs to the UPF0065 (bug) family.</text>
</comment>
<dbReference type="Gene3D" id="3.40.190.150">
    <property type="entry name" value="Bordetella uptake gene, domain 1"/>
    <property type="match status" value="1"/>
</dbReference>
<dbReference type="PANTHER" id="PTHR42928:SF5">
    <property type="entry name" value="BLR1237 PROTEIN"/>
    <property type="match status" value="1"/>
</dbReference>
<gene>
    <name evidence="3" type="ORF">CAL13_02905</name>
</gene>
<dbReference type="PANTHER" id="PTHR42928">
    <property type="entry name" value="TRICARBOXYLATE-BINDING PROTEIN"/>
    <property type="match status" value="1"/>
</dbReference>
<dbReference type="Proteomes" id="UP000194139">
    <property type="component" value="Chromosome"/>
</dbReference>
<evidence type="ECO:0000256" key="2">
    <source>
        <dbReference type="SAM" id="SignalP"/>
    </source>
</evidence>
<dbReference type="Gene3D" id="3.40.190.10">
    <property type="entry name" value="Periplasmic binding protein-like II"/>
    <property type="match status" value="1"/>
</dbReference>
<feature type="signal peptide" evidence="2">
    <location>
        <begin position="1"/>
        <end position="21"/>
    </location>
</feature>